<dbReference type="PANTHER" id="PTHR32308">
    <property type="entry name" value="LYASE BETA SUBUNIT, PUTATIVE (AFU_ORTHOLOGUE AFUA_4G13030)-RELATED"/>
    <property type="match status" value="1"/>
</dbReference>
<dbReference type="GO" id="GO:0006107">
    <property type="term" value="P:oxaloacetate metabolic process"/>
    <property type="evidence" value="ECO:0007669"/>
    <property type="project" value="TreeGrafter"/>
</dbReference>
<dbReference type="AlphaFoldDB" id="A0A7U9TKH3"/>
<comment type="cofactor">
    <cofactor evidence="1">
        <name>Mg(2+)</name>
        <dbReference type="ChEBI" id="CHEBI:18420"/>
    </cofactor>
</comment>
<evidence type="ECO:0000256" key="2">
    <source>
        <dbReference type="ARBA" id="ARBA00022723"/>
    </source>
</evidence>
<accession>A0A7U9TKH3</accession>
<proteinExistence type="predicted"/>
<gene>
    <name evidence="7" type="primary">citE</name>
    <name evidence="7" type="ORF">MPAN_001660</name>
</gene>
<feature type="binding site" evidence="4">
    <location>
        <position position="119"/>
    </location>
    <ligand>
        <name>substrate</name>
    </ligand>
</feature>
<dbReference type="PIRSF" id="PIRSF015582">
    <property type="entry name" value="Cit_lyase_B"/>
    <property type="match status" value="1"/>
</dbReference>
<evidence type="ECO:0000256" key="5">
    <source>
        <dbReference type="PIRSR" id="PIRSR015582-2"/>
    </source>
</evidence>
<reference evidence="7" key="1">
    <citation type="submission" date="2021-01" db="EMBL/GenBank/DDBJ databases">
        <title>Draft genome sequence of Acholeplasmataceae bacterium strain Mahy22.</title>
        <authorList>
            <person name="Watanabe M."/>
            <person name="Kojima H."/>
            <person name="Fukui M."/>
        </authorList>
    </citation>
    <scope>NUCLEOTIDE SEQUENCE</scope>
    <source>
        <strain evidence="7">Mahy22</strain>
    </source>
</reference>
<keyword evidence="7" id="KW-0456">Lyase</keyword>
<protein>
    <submittedName>
        <fullName evidence="7">Citrate lyase subunit beta</fullName>
    </submittedName>
</protein>
<dbReference type="PANTHER" id="PTHR32308:SF0">
    <property type="entry name" value="HPCH_HPAI ALDOLASE_CITRATE LYASE DOMAIN-CONTAINING PROTEIN"/>
    <property type="match status" value="1"/>
</dbReference>
<dbReference type="GO" id="GO:0000287">
    <property type="term" value="F:magnesium ion binding"/>
    <property type="evidence" value="ECO:0007669"/>
    <property type="project" value="TreeGrafter"/>
</dbReference>
<organism evidence="7 8">
    <name type="scientific">Mariniplasma anaerobium</name>
    <dbReference type="NCBI Taxonomy" id="2735436"/>
    <lineage>
        <taxon>Bacteria</taxon>
        <taxon>Bacillati</taxon>
        <taxon>Mycoplasmatota</taxon>
        <taxon>Mollicutes</taxon>
        <taxon>Acholeplasmatales</taxon>
        <taxon>Acholeplasmataceae</taxon>
        <taxon>Mariniplasma</taxon>
    </lineage>
</organism>
<dbReference type="InterPro" id="IPR011206">
    <property type="entry name" value="Citrate_lyase_beta/mcl1/mcl2"/>
</dbReference>
<dbReference type="RefSeq" id="WP_176239140.1">
    <property type="nucleotide sequence ID" value="NZ_AP024412.1"/>
</dbReference>
<evidence type="ECO:0000256" key="4">
    <source>
        <dbReference type="PIRSR" id="PIRSR015582-1"/>
    </source>
</evidence>
<keyword evidence="2 5" id="KW-0479">Metal-binding</keyword>
<evidence type="ECO:0000259" key="6">
    <source>
        <dbReference type="Pfam" id="PF03328"/>
    </source>
</evidence>
<evidence type="ECO:0000256" key="3">
    <source>
        <dbReference type="ARBA" id="ARBA00022842"/>
    </source>
</evidence>
<keyword evidence="3 5" id="KW-0460">Magnesium</keyword>
<evidence type="ECO:0000313" key="7">
    <source>
        <dbReference type="EMBL" id="BCR35273.1"/>
    </source>
</evidence>
<dbReference type="InterPro" id="IPR015813">
    <property type="entry name" value="Pyrv/PenolPyrv_kinase-like_dom"/>
</dbReference>
<feature type="binding site" evidence="5">
    <location>
        <position position="145"/>
    </location>
    <ligand>
        <name>Mg(2+)</name>
        <dbReference type="ChEBI" id="CHEBI:18420"/>
    </ligand>
</feature>
<dbReference type="KEGG" id="manr:MPAN_001660"/>
<evidence type="ECO:0000256" key="1">
    <source>
        <dbReference type="ARBA" id="ARBA00001946"/>
    </source>
</evidence>
<evidence type="ECO:0000313" key="8">
    <source>
        <dbReference type="Proteomes" id="UP000620133"/>
    </source>
</evidence>
<dbReference type="Pfam" id="PF03328">
    <property type="entry name" value="HpcH_HpaI"/>
    <property type="match status" value="1"/>
</dbReference>
<dbReference type="Proteomes" id="UP000620133">
    <property type="component" value="Chromosome"/>
</dbReference>
<dbReference type="InterPro" id="IPR005000">
    <property type="entry name" value="Aldolase/citrate-lyase_domain"/>
</dbReference>
<feature type="binding site" evidence="5">
    <location>
        <position position="119"/>
    </location>
    <ligand>
        <name>Mg(2+)</name>
        <dbReference type="ChEBI" id="CHEBI:18420"/>
    </ligand>
</feature>
<dbReference type="Gene3D" id="3.20.20.60">
    <property type="entry name" value="Phosphoenolpyruvate-binding domains"/>
    <property type="match status" value="1"/>
</dbReference>
<feature type="binding site" evidence="4">
    <location>
        <position position="64"/>
    </location>
    <ligand>
        <name>substrate</name>
    </ligand>
</feature>
<feature type="domain" description="HpcH/HpaI aldolase/citrate lyase" evidence="6">
    <location>
        <begin position="3"/>
        <end position="213"/>
    </location>
</feature>
<sequence>MRKSLLFIPANHPAMLQNADIFESDSVIFDLEDGVHLTEKDAAKDLLISFLDTFKLSDLEIIIRINKITDLKEIMHEQIDTILLPKADQKSLLLLDQTLTTLEKKFKLKKKIGIIALIETPESVLNALDIAKQKRVNGLLLGAEDLATYLGVSRTLEGHEIEFARNMVIYAAKTYQIDAIDTPFVNTNDLSGLKQDTLYAKSLGMSGKACIHPNQIDLINTLFLPSIEDIKYAQKILLAKEKADQEGLGAFSVDGKMIDQPIIKRAQNIIEKSKG</sequence>
<keyword evidence="8" id="KW-1185">Reference proteome</keyword>
<dbReference type="GO" id="GO:0016829">
    <property type="term" value="F:lyase activity"/>
    <property type="evidence" value="ECO:0007669"/>
    <property type="project" value="UniProtKB-KW"/>
</dbReference>
<dbReference type="EMBL" id="AP024412">
    <property type="protein sequence ID" value="BCR35273.1"/>
    <property type="molecule type" value="Genomic_DNA"/>
</dbReference>
<name>A0A7U9TKH3_9MOLU</name>
<dbReference type="InterPro" id="IPR040442">
    <property type="entry name" value="Pyrv_kinase-like_dom_sf"/>
</dbReference>
<dbReference type="SUPFAM" id="SSF51621">
    <property type="entry name" value="Phosphoenolpyruvate/pyruvate domain"/>
    <property type="match status" value="1"/>
</dbReference>